<reference evidence="2 3" key="1">
    <citation type="submission" date="2018-08" db="EMBL/GenBank/DDBJ databases">
        <title>Genomic Encyclopedia of Archaeal and Bacterial Type Strains, Phase II (KMG-II): from individual species to whole genera.</title>
        <authorList>
            <person name="Goeker M."/>
        </authorList>
    </citation>
    <scope>NUCLEOTIDE SEQUENCE [LARGE SCALE GENOMIC DNA]</scope>
    <source>
        <strain evidence="2 3">DSM 45791</strain>
    </source>
</reference>
<dbReference type="Proteomes" id="UP000256269">
    <property type="component" value="Unassembled WGS sequence"/>
</dbReference>
<sequence length="110" mass="11773">MATVLPRMFVDDPAGAVRFLREVFGAEGAFVGDRPAEMVIGDSVVLVSGTADRGRFPVFLYVYVGDTDAAFGRAVGAGAEVLEEPTQTPYGQRRAMVRDPYGNVFQIAAV</sequence>
<dbReference type="RefSeq" id="WP_246016196.1">
    <property type="nucleotide sequence ID" value="NZ_CP144375.1"/>
</dbReference>
<evidence type="ECO:0000259" key="1">
    <source>
        <dbReference type="PROSITE" id="PS51819"/>
    </source>
</evidence>
<gene>
    <name evidence="2" type="ORF">BCF44_121204</name>
</gene>
<dbReference type="AlphaFoldDB" id="A0A3E0GWY5"/>
<proteinExistence type="predicted"/>
<accession>A0A3E0GWY5</accession>
<evidence type="ECO:0000313" key="2">
    <source>
        <dbReference type="EMBL" id="REH32655.1"/>
    </source>
</evidence>
<comment type="caution">
    <text evidence="2">The sequence shown here is derived from an EMBL/GenBank/DDBJ whole genome shotgun (WGS) entry which is preliminary data.</text>
</comment>
<dbReference type="EMBL" id="QUNO01000021">
    <property type="protein sequence ID" value="REH32655.1"/>
    <property type="molecule type" value="Genomic_DNA"/>
</dbReference>
<dbReference type="PANTHER" id="PTHR34109">
    <property type="entry name" value="BNAUNNG04460D PROTEIN-RELATED"/>
    <property type="match status" value="1"/>
</dbReference>
<evidence type="ECO:0000313" key="3">
    <source>
        <dbReference type="Proteomes" id="UP000256269"/>
    </source>
</evidence>
<dbReference type="PANTHER" id="PTHR34109:SF1">
    <property type="entry name" value="VOC DOMAIN-CONTAINING PROTEIN"/>
    <property type="match status" value="1"/>
</dbReference>
<dbReference type="Gene3D" id="3.30.720.110">
    <property type="match status" value="1"/>
</dbReference>
<feature type="domain" description="VOC" evidence="1">
    <location>
        <begin position="1"/>
        <end position="110"/>
    </location>
</feature>
<dbReference type="PROSITE" id="PS51819">
    <property type="entry name" value="VOC"/>
    <property type="match status" value="1"/>
</dbReference>
<dbReference type="InterPro" id="IPR004360">
    <property type="entry name" value="Glyas_Fos-R_dOase_dom"/>
</dbReference>
<dbReference type="SUPFAM" id="SSF54593">
    <property type="entry name" value="Glyoxalase/Bleomycin resistance protein/Dihydroxybiphenyl dioxygenase"/>
    <property type="match status" value="1"/>
</dbReference>
<name>A0A3E0GWY5_9PSEU</name>
<keyword evidence="3" id="KW-1185">Reference proteome</keyword>
<dbReference type="InterPro" id="IPR037523">
    <property type="entry name" value="VOC_core"/>
</dbReference>
<organism evidence="2 3">
    <name type="scientific">Kutzneria buriramensis</name>
    <dbReference type="NCBI Taxonomy" id="1045776"/>
    <lineage>
        <taxon>Bacteria</taxon>
        <taxon>Bacillati</taxon>
        <taxon>Actinomycetota</taxon>
        <taxon>Actinomycetes</taxon>
        <taxon>Pseudonocardiales</taxon>
        <taxon>Pseudonocardiaceae</taxon>
        <taxon>Kutzneria</taxon>
    </lineage>
</organism>
<dbReference type="Pfam" id="PF00903">
    <property type="entry name" value="Glyoxalase"/>
    <property type="match status" value="1"/>
</dbReference>
<dbReference type="Gene3D" id="3.30.720.120">
    <property type="match status" value="1"/>
</dbReference>
<protein>
    <submittedName>
        <fullName evidence="2">Putative glyoxalase superfamily protein PhnB</fullName>
    </submittedName>
</protein>
<dbReference type="InterPro" id="IPR029068">
    <property type="entry name" value="Glyas_Bleomycin-R_OHBP_Dase"/>
</dbReference>